<evidence type="ECO:0000313" key="3">
    <source>
        <dbReference type="Proteomes" id="UP000186817"/>
    </source>
</evidence>
<reference evidence="2 3" key="1">
    <citation type="submission" date="2016-02" db="EMBL/GenBank/DDBJ databases">
        <title>Genome analysis of coral dinoflagellate symbionts highlights evolutionary adaptations to a symbiotic lifestyle.</title>
        <authorList>
            <person name="Aranda M."/>
            <person name="Li Y."/>
            <person name="Liew Y.J."/>
            <person name="Baumgarten S."/>
            <person name="Simakov O."/>
            <person name="Wilson M."/>
            <person name="Piel J."/>
            <person name="Ashoor H."/>
            <person name="Bougouffa S."/>
            <person name="Bajic V.B."/>
            <person name="Ryu T."/>
            <person name="Ravasi T."/>
            <person name="Bayer T."/>
            <person name="Micklem G."/>
            <person name="Kim H."/>
            <person name="Bhak J."/>
            <person name="Lajeunesse T.C."/>
            <person name="Voolstra C.R."/>
        </authorList>
    </citation>
    <scope>NUCLEOTIDE SEQUENCE [LARGE SCALE GENOMIC DNA]</scope>
    <source>
        <strain evidence="2 3">CCMP2467</strain>
    </source>
</reference>
<protein>
    <submittedName>
        <fullName evidence="2">Uncharacterized protein</fullName>
    </submittedName>
</protein>
<gene>
    <name evidence="2" type="ORF">AK812_SmicGene21527</name>
</gene>
<accession>A0A1Q9DM62</accession>
<evidence type="ECO:0000256" key="1">
    <source>
        <dbReference type="SAM" id="MobiDB-lite"/>
    </source>
</evidence>
<name>A0A1Q9DM62_SYMMI</name>
<evidence type="ECO:0000313" key="2">
    <source>
        <dbReference type="EMBL" id="OLP96243.1"/>
    </source>
</evidence>
<dbReference type="EMBL" id="LSRX01000474">
    <property type="protein sequence ID" value="OLP96243.1"/>
    <property type="molecule type" value="Genomic_DNA"/>
</dbReference>
<feature type="compositionally biased region" description="Polar residues" evidence="1">
    <location>
        <begin position="58"/>
        <end position="67"/>
    </location>
</feature>
<organism evidence="2 3">
    <name type="scientific">Symbiodinium microadriaticum</name>
    <name type="common">Dinoflagellate</name>
    <name type="synonym">Zooxanthella microadriatica</name>
    <dbReference type="NCBI Taxonomy" id="2951"/>
    <lineage>
        <taxon>Eukaryota</taxon>
        <taxon>Sar</taxon>
        <taxon>Alveolata</taxon>
        <taxon>Dinophyceae</taxon>
        <taxon>Suessiales</taxon>
        <taxon>Symbiodiniaceae</taxon>
        <taxon>Symbiodinium</taxon>
    </lineage>
</organism>
<comment type="caution">
    <text evidence="2">The sequence shown here is derived from an EMBL/GenBank/DDBJ whole genome shotgun (WGS) entry which is preliminary data.</text>
</comment>
<keyword evidence="3" id="KW-1185">Reference proteome</keyword>
<feature type="region of interest" description="Disordered" evidence="1">
    <location>
        <begin position="42"/>
        <end position="67"/>
    </location>
</feature>
<dbReference type="Proteomes" id="UP000186817">
    <property type="component" value="Unassembled WGS sequence"/>
</dbReference>
<sequence>MVIDPDLGDRDGDAEDDVNGNDLAMLATMAMTTVLTSTPGRLQAAAASQAERDRVRSTGGSPLSHNS</sequence>
<proteinExistence type="predicted"/>
<dbReference type="AlphaFoldDB" id="A0A1Q9DM62"/>